<feature type="transmembrane region" description="Helical" evidence="5">
    <location>
        <begin position="104"/>
        <end position="123"/>
    </location>
</feature>
<protein>
    <recommendedName>
        <fullName evidence="6">G-protein coupled receptors family 1 profile domain-containing protein</fullName>
    </recommendedName>
</protein>
<evidence type="ECO:0000256" key="3">
    <source>
        <dbReference type="ARBA" id="ARBA00022989"/>
    </source>
</evidence>
<dbReference type="SUPFAM" id="SSF81321">
    <property type="entry name" value="Family A G protein-coupled receptor-like"/>
    <property type="match status" value="1"/>
</dbReference>
<feature type="transmembrane region" description="Helical" evidence="5">
    <location>
        <begin position="186"/>
        <end position="210"/>
    </location>
</feature>
<dbReference type="GO" id="GO:0016020">
    <property type="term" value="C:membrane"/>
    <property type="evidence" value="ECO:0007669"/>
    <property type="project" value="UniProtKB-SubCell"/>
</dbReference>
<dbReference type="AlphaFoldDB" id="A0A3M7Q9W9"/>
<keyword evidence="8" id="KW-1185">Reference proteome</keyword>
<dbReference type="PROSITE" id="PS50262">
    <property type="entry name" value="G_PROTEIN_RECEP_F1_2"/>
    <property type="match status" value="1"/>
</dbReference>
<reference evidence="7 8" key="1">
    <citation type="journal article" date="2018" name="Sci. Rep.">
        <title>Genomic signatures of local adaptation to the degree of environmental predictability in rotifers.</title>
        <authorList>
            <person name="Franch-Gras L."/>
            <person name="Hahn C."/>
            <person name="Garcia-Roger E.M."/>
            <person name="Carmona M.J."/>
            <person name="Serra M."/>
            <person name="Gomez A."/>
        </authorList>
    </citation>
    <scope>NUCLEOTIDE SEQUENCE [LARGE SCALE GENOMIC DNA]</scope>
    <source>
        <strain evidence="7">HYR1</strain>
    </source>
</reference>
<dbReference type="InterPro" id="IPR000276">
    <property type="entry name" value="GPCR_Rhodpsn"/>
</dbReference>
<sequence>METLKTKSVLNATFVLDFNSVLTTSYVINYIDYVVRVLSVLIHLIYIYFMFRVKKFRNRSYFYMHFLVIVSLLYCLHYAFYIGTGGPSFRSLQLNLILCYLSEQMWSVLRYLKAFSILLLAMYRYIAVKNINLYKKMNSGLTFIYSSMLFCLIVSIILTFIIKYSLNTTYSVYFCSPGYSDNIRDMIVCFVLNVIISNIIPTIINLVAYLKIIAKLKLTKESIARACNLETNSKSQNFIRSSKVTPNDSSLFATSASATSVINGNNNKAKKELNIKQSRFAKQFILMNFFIVMSNLFSVLVDFFIVLATNPAFNYLDALLWEFRPIAQWFFVQQHKLNYKKPLIPNLSYAFFNKLVLRNSVQNNKKNRKKFLT</sequence>
<dbReference type="Pfam" id="PF00001">
    <property type="entry name" value="7tm_1"/>
    <property type="match status" value="1"/>
</dbReference>
<dbReference type="OrthoDB" id="10111246at2759"/>
<feature type="domain" description="G-protein coupled receptors family 1 profile" evidence="6">
    <location>
        <begin position="42"/>
        <end position="217"/>
    </location>
</feature>
<keyword evidence="4 5" id="KW-0472">Membrane</keyword>
<keyword evidence="2 5" id="KW-0812">Transmembrane</keyword>
<feature type="transmembrane region" description="Helical" evidence="5">
    <location>
        <begin position="61"/>
        <end position="84"/>
    </location>
</feature>
<organism evidence="7 8">
    <name type="scientific">Brachionus plicatilis</name>
    <name type="common">Marine rotifer</name>
    <name type="synonym">Brachionus muelleri</name>
    <dbReference type="NCBI Taxonomy" id="10195"/>
    <lineage>
        <taxon>Eukaryota</taxon>
        <taxon>Metazoa</taxon>
        <taxon>Spiralia</taxon>
        <taxon>Gnathifera</taxon>
        <taxon>Rotifera</taxon>
        <taxon>Eurotatoria</taxon>
        <taxon>Monogononta</taxon>
        <taxon>Pseudotrocha</taxon>
        <taxon>Ploima</taxon>
        <taxon>Brachionidae</taxon>
        <taxon>Brachionus</taxon>
    </lineage>
</organism>
<comment type="caution">
    <text evidence="7">The sequence shown here is derived from an EMBL/GenBank/DDBJ whole genome shotgun (WGS) entry which is preliminary data.</text>
</comment>
<name>A0A3M7Q9W9_BRAPC</name>
<evidence type="ECO:0000256" key="5">
    <source>
        <dbReference type="SAM" id="Phobius"/>
    </source>
</evidence>
<evidence type="ECO:0000256" key="1">
    <source>
        <dbReference type="ARBA" id="ARBA00004370"/>
    </source>
</evidence>
<evidence type="ECO:0000313" key="8">
    <source>
        <dbReference type="Proteomes" id="UP000276133"/>
    </source>
</evidence>
<dbReference type="Proteomes" id="UP000276133">
    <property type="component" value="Unassembled WGS sequence"/>
</dbReference>
<proteinExistence type="predicted"/>
<dbReference type="InterPro" id="IPR017452">
    <property type="entry name" value="GPCR_Rhodpsn_7TM"/>
</dbReference>
<feature type="transmembrane region" description="Helical" evidence="5">
    <location>
        <begin position="30"/>
        <end position="49"/>
    </location>
</feature>
<dbReference type="GO" id="GO:0004930">
    <property type="term" value="F:G protein-coupled receptor activity"/>
    <property type="evidence" value="ECO:0007669"/>
    <property type="project" value="InterPro"/>
</dbReference>
<evidence type="ECO:0000313" key="7">
    <source>
        <dbReference type="EMBL" id="RNA07964.1"/>
    </source>
</evidence>
<dbReference type="Gene3D" id="1.20.1070.10">
    <property type="entry name" value="Rhodopsin 7-helix transmembrane proteins"/>
    <property type="match status" value="1"/>
</dbReference>
<comment type="subcellular location">
    <subcellularLocation>
        <location evidence="1">Membrane</location>
    </subcellularLocation>
</comment>
<feature type="transmembrane region" description="Helical" evidence="5">
    <location>
        <begin position="143"/>
        <end position="166"/>
    </location>
</feature>
<accession>A0A3M7Q9W9</accession>
<evidence type="ECO:0000256" key="2">
    <source>
        <dbReference type="ARBA" id="ARBA00022692"/>
    </source>
</evidence>
<gene>
    <name evidence="7" type="ORF">BpHYR1_002184</name>
</gene>
<evidence type="ECO:0000256" key="4">
    <source>
        <dbReference type="ARBA" id="ARBA00023136"/>
    </source>
</evidence>
<keyword evidence="3 5" id="KW-1133">Transmembrane helix</keyword>
<evidence type="ECO:0000259" key="6">
    <source>
        <dbReference type="PROSITE" id="PS50262"/>
    </source>
</evidence>
<feature type="transmembrane region" description="Helical" evidence="5">
    <location>
        <begin position="284"/>
        <end position="306"/>
    </location>
</feature>
<dbReference type="EMBL" id="REGN01006892">
    <property type="protein sequence ID" value="RNA07964.1"/>
    <property type="molecule type" value="Genomic_DNA"/>
</dbReference>